<evidence type="ECO:0000256" key="19">
    <source>
        <dbReference type="ARBA" id="ARBA00023305"/>
    </source>
</evidence>
<evidence type="ECO:0000256" key="5">
    <source>
        <dbReference type="ARBA" id="ARBA00022481"/>
    </source>
</evidence>
<keyword evidence="11" id="KW-0970">Cilium biogenesis/degradation</keyword>
<keyword evidence="18" id="KW-0636">Prenylation</keyword>
<evidence type="ECO:0000259" key="22">
    <source>
        <dbReference type="Pfam" id="PF25390"/>
    </source>
</evidence>
<dbReference type="Ensembl" id="ENSTNIT00000013354.1">
    <property type="protein sequence ID" value="ENSTNIP00000013162.1"/>
    <property type="gene ID" value="ENSTNIG00000010259.1"/>
</dbReference>
<evidence type="ECO:0000256" key="3">
    <source>
        <dbReference type="ARBA" id="ARBA00004555"/>
    </source>
</evidence>
<keyword evidence="17" id="KW-0449">Lipoprotein</keyword>
<comment type="subcellular location">
    <subcellularLocation>
        <location evidence="1">Cytoplasm</location>
        <location evidence="1">Cytoskeleton</location>
        <location evidence="1">Cilium basal body</location>
    </subcellularLocation>
    <subcellularLocation>
        <location evidence="4">Cytoplasm</location>
        <location evidence="4">Cytoskeleton</location>
        <location evidence="4">Flagellum axoneme</location>
    </subcellularLocation>
    <subcellularLocation>
        <location evidence="2">Cytoplasm</location>
        <location evidence="2">Cytoskeleton</location>
        <location evidence="2">Microtubule organizing center</location>
        <location evidence="2">Centrosome</location>
    </subcellularLocation>
    <subcellularLocation>
        <location evidence="3">Golgi apparatus</location>
    </subcellularLocation>
</comment>
<evidence type="ECO:0000256" key="17">
    <source>
        <dbReference type="ARBA" id="ARBA00023288"/>
    </source>
</evidence>
<keyword evidence="24" id="KW-1185">Reference proteome</keyword>
<dbReference type="GO" id="GO:0005929">
    <property type="term" value="C:cilium"/>
    <property type="evidence" value="ECO:0007669"/>
    <property type="project" value="UniProtKB-ARBA"/>
</dbReference>
<evidence type="ECO:0000256" key="18">
    <source>
        <dbReference type="ARBA" id="ARBA00023289"/>
    </source>
</evidence>
<dbReference type="OMA" id="QAYSWGW"/>
<dbReference type="InterPro" id="IPR058923">
    <property type="entry name" value="RCC1-like_dom"/>
</dbReference>
<dbReference type="Pfam" id="PF00415">
    <property type="entry name" value="RCC1"/>
    <property type="match status" value="1"/>
</dbReference>
<keyword evidence="12" id="KW-0282">Flagellum</keyword>
<dbReference type="PROSITE" id="PS00626">
    <property type="entry name" value="RCC1_2"/>
    <property type="match status" value="4"/>
</dbReference>
<keyword evidence="5" id="KW-0488">Methylation</keyword>
<feature type="repeat" description="RCC1" evidence="21">
    <location>
        <begin position="55"/>
        <end position="106"/>
    </location>
</feature>
<evidence type="ECO:0000313" key="24">
    <source>
        <dbReference type="Proteomes" id="UP000007303"/>
    </source>
</evidence>
<dbReference type="PROSITE" id="PS50012">
    <property type="entry name" value="RCC1_3"/>
    <property type="match status" value="5"/>
</dbReference>
<reference evidence="23" key="3">
    <citation type="submission" date="2025-09" db="UniProtKB">
        <authorList>
            <consortium name="Ensembl"/>
        </authorList>
    </citation>
    <scope>IDENTIFICATION</scope>
</reference>
<feature type="repeat" description="RCC1" evidence="21">
    <location>
        <begin position="107"/>
        <end position="159"/>
    </location>
</feature>
<protein>
    <recommendedName>
        <fullName evidence="20">X-linked retinitis pigmentosa GTPase regulator</fullName>
    </recommendedName>
</protein>
<evidence type="ECO:0000256" key="7">
    <source>
        <dbReference type="ARBA" id="ARBA00022553"/>
    </source>
</evidence>
<evidence type="ECO:0000313" key="23">
    <source>
        <dbReference type="Ensembl" id="ENSTNIP00000013162.1"/>
    </source>
</evidence>
<dbReference type="STRING" id="99883.ENSTNIP00000013162"/>
<dbReference type="GO" id="GO:0030030">
    <property type="term" value="P:cell projection organization"/>
    <property type="evidence" value="ECO:0007669"/>
    <property type="project" value="UniProtKB-KW"/>
</dbReference>
<dbReference type="InterPro" id="IPR000408">
    <property type="entry name" value="Reg_chr_condens"/>
</dbReference>
<dbReference type="PRINTS" id="PR00633">
    <property type="entry name" value="RCCNDNSATION"/>
</dbReference>
<keyword evidence="16" id="KW-0966">Cell projection</keyword>
<dbReference type="HOGENOM" id="CLU_005210_5_0_1"/>
<dbReference type="GO" id="GO:0005794">
    <property type="term" value="C:Golgi apparatus"/>
    <property type="evidence" value="ECO:0007669"/>
    <property type="project" value="UniProtKB-SubCell"/>
</dbReference>
<reference evidence="24" key="1">
    <citation type="journal article" date="2004" name="Nature">
        <title>Genome duplication in the teleost fish Tetraodon nigroviridis reveals the early vertebrate proto-karyotype.</title>
        <authorList>
            <person name="Jaillon O."/>
            <person name="Aury J.-M."/>
            <person name="Brunet F."/>
            <person name="Petit J.-L."/>
            <person name="Stange-Thomann N."/>
            <person name="Mauceli E."/>
            <person name="Bouneau L."/>
            <person name="Fischer C."/>
            <person name="Ozouf-Costaz C."/>
            <person name="Bernot A."/>
            <person name="Nicaud S."/>
            <person name="Jaffe D."/>
            <person name="Fisher S."/>
            <person name="Lutfalla G."/>
            <person name="Dossat C."/>
            <person name="Segurens B."/>
            <person name="Dasilva C."/>
            <person name="Salanoubat M."/>
            <person name="Levy M."/>
            <person name="Boudet N."/>
            <person name="Castellano S."/>
            <person name="Anthouard V."/>
            <person name="Jubin C."/>
            <person name="Castelli V."/>
            <person name="Katinka M."/>
            <person name="Vacherie B."/>
            <person name="Biemont C."/>
            <person name="Skalli Z."/>
            <person name="Cattolico L."/>
            <person name="Poulain J."/>
            <person name="De Berardinis V."/>
            <person name="Cruaud C."/>
            <person name="Duprat S."/>
            <person name="Brottier P."/>
            <person name="Coutanceau J.-P."/>
            <person name="Gouzy J."/>
            <person name="Parra G."/>
            <person name="Lardier G."/>
            <person name="Chapple C."/>
            <person name="McKernan K.J."/>
            <person name="McEwan P."/>
            <person name="Bosak S."/>
            <person name="Kellis M."/>
            <person name="Volff J.-N."/>
            <person name="Guigo R."/>
            <person name="Zody M.C."/>
            <person name="Mesirov J."/>
            <person name="Lindblad-Toh K."/>
            <person name="Birren B."/>
            <person name="Nusbaum C."/>
            <person name="Kahn D."/>
            <person name="Robinson-Rechavi M."/>
            <person name="Laudet V."/>
            <person name="Schachter V."/>
            <person name="Quetier F."/>
            <person name="Saurin W."/>
            <person name="Scarpelli C."/>
            <person name="Wincker P."/>
            <person name="Lander E.S."/>
            <person name="Weissenbach J."/>
            <person name="Roest Crollius H."/>
        </authorList>
    </citation>
    <scope>NUCLEOTIDE SEQUENCE [LARGE SCALE GENOMIC DNA]</scope>
</reference>
<dbReference type="Gene3D" id="2.130.10.30">
    <property type="entry name" value="Regulator of chromosome condensation 1/beta-lactamase-inhibitor protein II"/>
    <property type="match status" value="1"/>
</dbReference>
<keyword evidence="7" id="KW-0597">Phosphoprotein</keyword>
<keyword evidence="8" id="KW-0716">Sensory transduction</keyword>
<keyword evidence="13" id="KW-0333">Golgi apparatus</keyword>
<keyword evidence="19" id="KW-0844">Vision</keyword>
<dbReference type="GeneTree" id="ENSGT00940000159616"/>
<evidence type="ECO:0000256" key="20">
    <source>
        <dbReference type="ARBA" id="ARBA00073293"/>
    </source>
</evidence>
<dbReference type="Pfam" id="PF25390">
    <property type="entry name" value="WD40_RLD"/>
    <property type="match status" value="1"/>
</dbReference>
<dbReference type="AlphaFoldDB" id="H3CY27"/>
<evidence type="ECO:0000256" key="15">
    <source>
        <dbReference type="ARBA" id="ARBA00023212"/>
    </source>
</evidence>
<evidence type="ECO:0000256" key="1">
    <source>
        <dbReference type="ARBA" id="ARBA00004120"/>
    </source>
</evidence>
<keyword evidence="10" id="KW-0677">Repeat</keyword>
<dbReference type="GO" id="GO:0005085">
    <property type="term" value="F:guanyl-nucleotide exchange factor activity"/>
    <property type="evidence" value="ECO:0007669"/>
    <property type="project" value="UniProtKB-KW"/>
</dbReference>
<dbReference type="InterPro" id="IPR009091">
    <property type="entry name" value="RCC1/BLIP-II"/>
</dbReference>
<dbReference type="InterPro" id="IPR051625">
    <property type="entry name" value="Signaling_Regulatory_Domain"/>
</dbReference>
<feature type="repeat" description="RCC1" evidence="21">
    <location>
        <begin position="160"/>
        <end position="209"/>
    </location>
</feature>
<proteinExistence type="predicted"/>
<feature type="repeat" description="RCC1" evidence="21">
    <location>
        <begin position="262"/>
        <end position="314"/>
    </location>
</feature>
<dbReference type="Proteomes" id="UP000007303">
    <property type="component" value="Unassembled WGS sequence"/>
</dbReference>
<evidence type="ECO:0000256" key="2">
    <source>
        <dbReference type="ARBA" id="ARBA00004300"/>
    </source>
</evidence>
<reference evidence="23" key="2">
    <citation type="submission" date="2025-08" db="UniProtKB">
        <authorList>
            <consortium name="Ensembl"/>
        </authorList>
    </citation>
    <scope>IDENTIFICATION</scope>
</reference>
<name>H3CY27_TETNG</name>
<dbReference type="PANTHER" id="PTHR22872">
    <property type="entry name" value="BTK-BINDING PROTEIN-RELATED"/>
    <property type="match status" value="1"/>
</dbReference>
<evidence type="ECO:0000256" key="6">
    <source>
        <dbReference type="ARBA" id="ARBA00022490"/>
    </source>
</evidence>
<dbReference type="GO" id="GO:0007601">
    <property type="term" value="P:visual perception"/>
    <property type="evidence" value="ECO:0007669"/>
    <property type="project" value="UniProtKB-KW"/>
</dbReference>
<evidence type="ECO:0000256" key="10">
    <source>
        <dbReference type="ARBA" id="ARBA00022737"/>
    </source>
</evidence>
<evidence type="ECO:0000256" key="11">
    <source>
        <dbReference type="ARBA" id="ARBA00022794"/>
    </source>
</evidence>
<keyword evidence="6" id="KW-0963">Cytoplasm</keyword>
<dbReference type="GO" id="GO:0005813">
    <property type="term" value="C:centrosome"/>
    <property type="evidence" value="ECO:0007669"/>
    <property type="project" value="UniProtKB-SubCell"/>
</dbReference>
<feature type="repeat" description="RCC1" evidence="21">
    <location>
        <begin position="210"/>
        <end position="262"/>
    </location>
</feature>
<dbReference type="SUPFAM" id="SSF50985">
    <property type="entry name" value="RCC1/BLIP-II"/>
    <property type="match status" value="1"/>
</dbReference>
<keyword evidence="14" id="KW-0969">Cilium</keyword>
<evidence type="ECO:0000256" key="13">
    <source>
        <dbReference type="ARBA" id="ARBA00023034"/>
    </source>
</evidence>
<evidence type="ECO:0000256" key="9">
    <source>
        <dbReference type="ARBA" id="ARBA00022658"/>
    </source>
</evidence>
<evidence type="ECO:0000256" key="4">
    <source>
        <dbReference type="ARBA" id="ARBA00004611"/>
    </source>
</evidence>
<evidence type="ECO:0000256" key="12">
    <source>
        <dbReference type="ARBA" id="ARBA00022846"/>
    </source>
</evidence>
<keyword evidence="15" id="KW-0206">Cytoskeleton</keyword>
<dbReference type="InParanoid" id="H3CY27"/>
<keyword evidence="9" id="KW-0344">Guanine-nucleotide releasing factor</keyword>
<dbReference type="FunFam" id="2.130.10.30:FF:000013">
    <property type="entry name" value="Retinitis pigmentosa GTPase regulator isoform 1"/>
    <property type="match status" value="1"/>
</dbReference>
<evidence type="ECO:0000256" key="21">
    <source>
        <dbReference type="PROSITE-ProRule" id="PRU00235"/>
    </source>
</evidence>
<accession>H3CY27</accession>
<dbReference type="PANTHER" id="PTHR22872:SF9">
    <property type="entry name" value="X-LINKED RETINITIS PIGMENTOSA GTPASE REGULATOR"/>
    <property type="match status" value="1"/>
</dbReference>
<evidence type="ECO:0000256" key="14">
    <source>
        <dbReference type="ARBA" id="ARBA00023069"/>
    </source>
</evidence>
<feature type="domain" description="RCC1-like" evidence="22">
    <location>
        <begin position="142"/>
        <end position="343"/>
    </location>
</feature>
<evidence type="ECO:0000256" key="8">
    <source>
        <dbReference type="ARBA" id="ARBA00022606"/>
    </source>
</evidence>
<evidence type="ECO:0000256" key="16">
    <source>
        <dbReference type="ARBA" id="ARBA00023273"/>
    </source>
</evidence>
<organism evidence="23 24">
    <name type="scientific">Tetraodon nigroviridis</name>
    <name type="common">Spotted green pufferfish</name>
    <name type="synonym">Chelonodon nigroviridis</name>
    <dbReference type="NCBI Taxonomy" id="99883"/>
    <lineage>
        <taxon>Eukaryota</taxon>
        <taxon>Metazoa</taxon>
        <taxon>Chordata</taxon>
        <taxon>Craniata</taxon>
        <taxon>Vertebrata</taxon>
        <taxon>Euteleostomi</taxon>
        <taxon>Actinopterygii</taxon>
        <taxon>Neopterygii</taxon>
        <taxon>Teleostei</taxon>
        <taxon>Neoteleostei</taxon>
        <taxon>Acanthomorphata</taxon>
        <taxon>Eupercaria</taxon>
        <taxon>Tetraodontiformes</taxon>
        <taxon>Tetradontoidea</taxon>
        <taxon>Tetraodontidae</taxon>
        <taxon>Tetraodon</taxon>
    </lineage>
</organism>
<sequence length="472" mass="50523">MAGEAEDEIPETGAVFTFGKSKFADNIPSKFWLKNDVPSQISCGDEHTALITKNGRLFMFGSNNWGQLGLGSKVTVNKPTCVKALKSEKVLLAACGRNHTLICTGEGRVFSSGGNSEGQLGLGDCEERTTFRRIHALDSLGPIKMLAAGSNTSAALTESGKLFMWGDNTEGQIGLGKESHAPWPQEVSVGAPVSWVSCGYYHSALVTAAGALYTFGERDSGKLGLTTEQLPRHRVPQPVRSIGEPVRQVACGGGHTVALTEDRLFTFGLGQFGQLGHGTFVFESRLPRLVEHFKKGRVRQVACGENHSAVITDGGLLYTFGDGRHGKLGLGDENFTNQFKPTLCSRFLKYGVQAVGVRRAGPRLLPSRRLFSPAVFAACLQATLPCLPFYASSILSSQGTVSSSKITCLDDCECRTMSGLRLVSTMFSGNFNCFPRSTLSCQSLPVARRPGWALGWGGGCSPAPDKPNSASR</sequence>